<keyword evidence="3" id="KW-1185">Reference proteome</keyword>
<gene>
    <name evidence="2" type="ORF">OXX778_LOCUS3121</name>
</gene>
<dbReference type="AlphaFoldDB" id="A0A813NBV6"/>
<sequence length="179" mass="20599">MNCLKLASFLIMIIFLTKTTHSLRCYDCTDCKSNMTLNSISNCSANSSCAGIIFSKNGYKTNIALCLPSDYSNATNEQVGKLLAKSFGTIDNTIKVQNKRCCNTDLCVEYTDLNTYYYENNIFTTTFWMWVYLISILFPSECFDLSNDTKHQQQQQLDERNMYNQDIQRIEDVLANLIR</sequence>
<reference evidence="2" key="1">
    <citation type="submission" date="2021-02" db="EMBL/GenBank/DDBJ databases">
        <authorList>
            <person name="Nowell W R."/>
        </authorList>
    </citation>
    <scope>NUCLEOTIDE SEQUENCE</scope>
    <source>
        <strain evidence="2">Ploen Becks lab</strain>
    </source>
</reference>
<evidence type="ECO:0000313" key="2">
    <source>
        <dbReference type="EMBL" id="CAF0735856.1"/>
    </source>
</evidence>
<comment type="caution">
    <text evidence="2">The sequence shown here is derived from an EMBL/GenBank/DDBJ whole genome shotgun (WGS) entry which is preliminary data.</text>
</comment>
<evidence type="ECO:0000313" key="3">
    <source>
        <dbReference type="Proteomes" id="UP000663879"/>
    </source>
</evidence>
<keyword evidence="1" id="KW-0732">Signal</keyword>
<dbReference type="EMBL" id="CAJNOC010000265">
    <property type="protein sequence ID" value="CAF0735856.1"/>
    <property type="molecule type" value="Genomic_DNA"/>
</dbReference>
<dbReference type="Proteomes" id="UP000663879">
    <property type="component" value="Unassembled WGS sequence"/>
</dbReference>
<evidence type="ECO:0000256" key="1">
    <source>
        <dbReference type="SAM" id="SignalP"/>
    </source>
</evidence>
<accession>A0A813NBV6</accession>
<protein>
    <submittedName>
        <fullName evidence="2">Uncharacterized protein</fullName>
    </submittedName>
</protein>
<feature type="signal peptide" evidence="1">
    <location>
        <begin position="1"/>
        <end position="22"/>
    </location>
</feature>
<name>A0A813NBV6_9BILA</name>
<feature type="chain" id="PRO_5032439284" evidence="1">
    <location>
        <begin position="23"/>
        <end position="179"/>
    </location>
</feature>
<proteinExistence type="predicted"/>
<organism evidence="2 3">
    <name type="scientific">Brachionus calyciflorus</name>
    <dbReference type="NCBI Taxonomy" id="104777"/>
    <lineage>
        <taxon>Eukaryota</taxon>
        <taxon>Metazoa</taxon>
        <taxon>Spiralia</taxon>
        <taxon>Gnathifera</taxon>
        <taxon>Rotifera</taxon>
        <taxon>Eurotatoria</taxon>
        <taxon>Monogononta</taxon>
        <taxon>Pseudotrocha</taxon>
        <taxon>Ploima</taxon>
        <taxon>Brachionidae</taxon>
        <taxon>Brachionus</taxon>
    </lineage>
</organism>